<proteinExistence type="predicted"/>
<name>A0A1E5WFP0_9POAL</name>
<keyword evidence="3" id="KW-1185">Reference proteome</keyword>
<dbReference type="Proteomes" id="UP000095767">
    <property type="component" value="Unassembled WGS sequence"/>
</dbReference>
<evidence type="ECO:0000313" key="2">
    <source>
        <dbReference type="EMBL" id="OEL36164.1"/>
    </source>
</evidence>
<feature type="non-terminal residue" evidence="2">
    <location>
        <position position="1"/>
    </location>
</feature>
<gene>
    <name evidence="2" type="ORF">BAE44_0002817</name>
</gene>
<dbReference type="AlphaFoldDB" id="A0A1E5WFP0"/>
<evidence type="ECO:0000256" key="1">
    <source>
        <dbReference type="SAM" id="MobiDB-lite"/>
    </source>
</evidence>
<evidence type="ECO:0000313" key="3">
    <source>
        <dbReference type="Proteomes" id="UP000095767"/>
    </source>
</evidence>
<sequence>LKARAHPMFRYIGAGDPTWMSPDELTPAEVKSRVWAVIRRQEDLPEINRHTAGLAPSPAARHAKHDPVTVSTCSLYCFDLRQPPSRPGSSFCLKHCAEGRTTHHCRKTGRRGPPTGWRPSANRRRAMRGGGPGRPGPCAR</sequence>
<reference evidence="2 3" key="1">
    <citation type="submission" date="2016-09" db="EMBL/GenBank/DDBJ databases">
        <title>The draft genome of Dichanthelium oligosanthes: A C3 panicoid grass species.</title>
        <authorList>
            <person name="Studer A.J."/>
            <person name="Schnable J.C."/>
            <person name="Brutnell T.P."/>
        </authorList>
    </citation>
    <scope>NUCLEOTIDE SEQUENCE [LARGE SCALE GENOMIC DNA]</scope>
    <source>
        <strain evidence="3">cv. Kellogg 1175</strain>
        <tissue evidence="2">Leaf</tissue>
    </source>
</reference>
<protein>
    <submittedName>
        <fullName evidence="2">Uncharacterized protein</fullName>
    </submittedName>
</protein>
<organism evidence="2 3">
    <name type="scientific">Dichanthelium oligosanthes</name>
    <dbReference type="NCBI Taxonomy" id="888268"/>
    <lineage>
        <taxon>Eukaryota</taxon>
        <taxon>Viridiplantae</taxon>
        <taxon>Streptophyta</taxon>
        <taxon>Embryophyta</taxon>
        <taxon>Tracheophyta</taxon>
        <taxon>Spermatophyta</taxon>
        <taxon>Magnoliopsida</taxon>
        <taxon>Liliopsida</taxon>
        <taxon>Poales</taxon>
        <taxon>Poaceae</taxon>
        <taxon>PACMAD clade</taxon>
        <taxon>Panicoideae</taxon>
        <taxon>Panicodae</taxon>
        <taxon>Paniceae</taxon>
        <taxon>Dichantheliinae</taxon>
        <taxon>Dichanthelium</taxon>
    </lineage>
</organism>
<comment type="caution">
    <text evidence="2">The sequence shown here is derived from an EMBL/GenBank/DDBJ whole genome shotgun (WGS) entry which is preliminary data.</text>
</comment>
<dbReference type="OrthoDB" id="10597180at2759"/>
<dbReference type="EMBL" id="LWDX02009976">
    <property type="protein sequence ID" value="OEL36164.1"/>
    <property type="molecule type" value="Genomic_DNA"/>
</dbReference>
<accession>A0A1E5WFP0</accession>
<feature type="region of interest" description="Disordered" evidence="1">
    <location>
        <begin position="101"/>
        <end position="140"/>
    </location>
</feature>